<reference evidence="1 2" key="5">
    <citation type="journal article" date="2011" name="ISME J.">
        <title>Dual transcriptional profiling of a bacterial/fungal confrontation: Collimonas fungivorans versus Aspergillus niger.</title>
        <authorList>
            <person name="Mela F."/>
            <person name="Fritsche K."/>
            <person name="de Boer W."/>
            <person name="van Veen J.A."/>
            <person name="de Graaff L.H."/>
            <person name="van den Berg M."/>
            <person name="Leveau J.H."/>
        </authorList>
    </citation>
    <scope>NUCLEOTIDE SEQUENCE [LARGE SCALE GENOMIC DNA]</scope>
    <source>
        <strain evidence="1 2">Ter331</strain>
    </source>
</reference>
<reference evidence="1 2" key="1">
    <citation type="journal article" date="2004" name="Environ. Microbiol.">
        <title>Phylogeny-function analysis of (meta)genomic libraries: screening for expression of ribosomal RNA genes by large-insert library fluorescent in situ hybridization (LIL-FISH).</title>
        <authorList>
            <person name="Leveau J.H."/>
            <person name="Gerards S."/>
            <person name="de Boer W."/>
            <person name="van Veen J.A."/>
        </authorList>
    </citation>
    <scope>NUCLEOTIDE SEQUENCE [LARGE SCALE GENOMIC DNA]</scope>
    <source>
        <strain evidence="1 2">Ter331</strain>
    </source>
</reference>
<proteinExistence type="predicted"/>
<reference evidence="1 2" key="4">
    <citation type="journal article" date="2010" name="Environ. Microbiol.">
        <title>The bacterial genus Collimonas: mycophagy, weathering and other adaptive solutions to life in oligotrophic soil environments.</title>
        <authorList>
            <person name="Leveau J.H."/>
            <person name="Uroz S."/>
            <person name="de Boer W."/>
        </authorList>
    </citation>
    <scope>NUCLEOTIDE SEQUENCE [LARGE SCALE GENOMIC DNA]</scope>
    <source>
        <strain evidence="1 2">Ter331</strain>
    </source>
</reference>
<evidence type="ECO:0000313" key="1">
    <source>
        <dbReference type="EMBL" id="AEK60129.1"/>
    </source>
</evidence>
<dbReference type="AlphaFoldDB" id="G0A856"/>
<dbReference type="InterPro" id="IPR006626">
    <property type="entry name" value="PbH1"/>
</dbReference>
<keyword evidence="2" id="KW-1185">Reference proteome</keyword>
<dbReference type="Proteomes" id="UP000008392">
    <property type="component" value="Chromosome"/>
</dbReference>
<dbReference type="eggNOG" id="COG3420">
    <property type="taxonomic scope" value="Bacteria"/>
</dbReference>
<dbReference type="SUPFAM" id="SSF51126">
    <property type="entry name" value="Pectin lyase-like"/>
    <property type="match status" value="1"/>
</dbReference>
<sequence length="454" mass="48145">MLNNLSKSKQREIRMKHVARKSFFFSGILIANIFGGAQAATIIVNPGQSIQTAVNSAVAGDIVQVKAGTYNQKIVISGKNGNADNFITIKGDAGAVITGAGLVPAGREGLISIKNSSYIKIDGFEIANFTYNGSNTPVGILVTGYGSNIQILGNKIHGIKNTSTCKDPCPVGAHGLAVFGTHANGITDLLLKKNEVYDNVLQASEALVVNGNVDRFEVLNNDVHGNNNIGFDFIGYENECASCGEKDRARNGIVRGNTATNNSSVKNPWYGGQGSAAGFYVDGGRYIVFERNISTGNDIGFEFASEHAGKATEDIMMMNNFVFNNRDAGLSVGGYSSSTGGSRRINVHNNSFYKNKGWGTEITFQFKVTYSNFSNNIIFGKGSADESYDDAGTGHSQNVWGKNLWWGTSTESSNLPGTRIVADPKYVSAATGDLSTQSTSPAIDVGAVSANVTG</sequence>
<reference evidence="1 2" key="3">
    <citation type="journal article" date="2008" name="FEMS Microbiol. Ecol.">
        <title>Identification and characterization of genes underlying chitinolysis in Collimonas fungivorans Ter331.</title>
        <authorList>
            <person name="Fritsche K."/>
            <person name="de Boer W."/>
            <person name="Gerards S."/>
            <person name="van den Berg M."/>
            <person name="van Veen J.A."/>
            <person name="Leveau J.H."/>
        </authorList>
    </citation>
    <scope>NUCLEOTIDE SEQUENCE [LARGE SCALE GENOMIC DNA]</scope>
    <source>
        <strain evidence="1 2">Ter331</strain>
    </source>
</reference>
<dbReference type="Gene3D" id="2.160.20.10">
    <property type="entry name" value="Single-stranded right-handed beta-helix, Pectin lyase-like"/>
    <property type="match status" value="1"/>
</dbReference>
<dbReference type="InterPro" id="IPR011050">
    <property type="entry name" value="Pectin_lyase_fold/virulence"/>
</dbReference>
<dbReference type="HOGENOM" id="CLU_026896_0_0_4"/>
<dbReference type="EMBL" id="CP002745">
    <property type="protein sequence ID" value="AEK60129.1"/>
    <property type="molecule type" value="Genomic_DNA"/>
</dbReference>
<protein>
    <submittedName>
        <fullName evidence="1">Parallel beta-helix repeat protein</fullName>
    </submittedName>
</protein>
<reference evidence="2" key="6">
    <citation type="submission" date="2011-05" db="EMBL/GenBank/DDBJ databases">
        <title>Complete sequence of Collimonas fungivorans Ter331.</title>
        <authorList>
            <person name="Leveau J.H."/>
        </authorList>
    </citation>
    <scope>NUCLEOTIDE SEQUENCE [LARGE SCALE GENOMIC DNA]</scope>
    <source>
        <strain evidence="2">Ter331</strain>
    </source>
</reference>
<accession>G0A856</accession>
<name>G0A856_COLFT</name>
<dbReference type="STRING" id="1005048.CFU_0291"/>
<dbReference type="KEGG" id="cfu:CFU_0291"/>
<organism evidence="1 2">
    <name type="scientific">Collimonas fungivorans (strain Ter331)</name>
    <dbReference type="NCBI Taxonomy" id="1005048"/>
    <lineage>
        <taxon>Bacteria</taxon>
        <taxon>Pseudomonadati</taxon>
        <taxon>Pseudomonadota</taxon>
        <taxon>Betaproteobacteria</taxon>
        <taxon>Burkholderiales</taxon>
        <taxon>Oxalobacteraceae</taxon>
        <taxon>Collimonas</taxon>
    </lineage>
</organism>
<evidence type="ECO:0000313" key="2">
    <source>
        <dbReference type="Proteomes" id="UP000008392"/>
    </source>
</evidence>
<gene>
    <name evidence="1" type="primary">ywoF</name>
    <name evidence="1" type="ordered locus">CFU_0291</name>
</gene>
<reference evidence="1 2" key="2">
    <citation type="journal article" date="2006" name="J. Microbiol. Methods">
        <title>Genomic flank-sequencing of plasposon insertion sites for rapid identification of functional genes.</title>
        <authorList>
            <person name="Leveau J.H."/>
            <person name="Gerards S."/>
            <person name="Fritsche K."/>
            <person name="Zondag G."/>
            <person name="van Veen J.A."/>
        </authorList>
    </citation>
    <scope>NUCLEOTIDE SEQUENCE [LARGE SCALE GENOMIC DNA]</scope>
    <source>
        <strain evidence="1 2">Ter331</strain>
    </source>
</reference>
<dbReference type="InterPro" id="IPR012334">
    <property type="entry name" value="Pectin_lyas_fold"/>
</dbReference>
<dbReference type="SMART" id="SM00710">
    <property type="entry name" value="PbH1"/>
    <property type="match status" value="7"/>
</dbReference>